<name>A0A0V1FKX1_TRIPS</name>
<accession>A0A0V1FKX1</accession>
<organism evidence="1 2">
    <name type="scientific">Trichinella pseudospiralis</name>
    <name type="common">Parasitic roundworm</name>
    <dbReference type="NCBI Taxonomy" id="6337"/>
    <lineage>
        <taxon>Eukaryota</taxon>
        <taxon>Metazoa</taxon>
        <taxon>Ecdysozoa</taxon>
        <taxon>Nematoda</taxon>
        <taxon>Enoplea</taxon>
        <taxon>Dorylaimia</taxon>
        <taxon>Trichinellida</taxon>
        <taxon>Trichinellidae</taxon>
        <taxon>Trichinella</taxon>
    </lineage>
</organism>
<proteinExistence type="predicted"/>
<gene>
    <name evidence="1" type="ORF">T4D_14227</name>
</gene>
<sequence>MSIIKNKECCSNRQLAIIYNAIDNAVHVSALLNCPMLVELRNAGSVCNFQTLPCTDGIVFNRRG</sequence>
<dbReference type="Proteomes" id="UP000054995">
    <property type="component" value="Unassembled WGS sequence"/>
</dbReference>
<reference evidence="1 2" key="1">
    <citation type="submission" date="2015-01" db="EMBL/GenBank/DDBJ databases">
        <title>Evolution of Trichinella species and genotypes.</title>
        <authorList>
            <person name="Korhonen P.K."/>
            <person name="Edoardo P."/>
            <person name="Giuseppe L.R."/>
            <person name="Gasser R.B."/>
        </authorList>
    </citation>
    <scope>NUCLEOTIDE SEQUENCE [LARGE SCALE GENOMIC DNA]</scope>
    <source>
        <strain evidence="1">ISS470</strain>
    </source>
</reference>
<keyword evidence="2" id="KW-1185">Reference proteome</keyword>
<evidence type="ECO:0000313" key="2">
    <source>
        <dbReference type="Proteomes" id="UP000054995"/>
    </source>
</evidence>
<comment type="caution">
    <text evidence="1">The sequence shown here is derived from an EMBL/GenBank/DDBJ whole genome shotgun (WGS) entry which is preliminary data.</text>
</comment>
<dbReference type="EMBL" id="JYDT01000068">
    <property type="protein sequence ID" value="KRY86660.1"/>
    <property type="molecule type" value="Genomic_DNA"/>
</dbReference>
<protein>
    <submittedName>
        <fullName evidence="1">Uncharacterized protein</fullName>
    </submittedName>
</protein>
<evidence type="ECO:0000313" key="1">
    <source>
        <dbReference type="EMBL" id="KRY86660.1"/>
    </source>
</evidence>